<gene>
    <name evidence="2" type="ORF">SAMN04489868_12311</name>
</gene>
<feature type="transmembrane region" description="Helical" evidence="1">
    <location>
        <begin position="387"/>
        <end position="403"/>
    </location>
</feature>
<feature type="transmembrane region" description="Helical" evidence="1">
    <location>
        <begin position="142"/>
        <end position="162"/>
    </location>
</feature>
<feature type="transmembrane region" description="Helical" evidence="1">
    <location>
        <begin position="303"/>
        <end position="322"/>
    </location>
</feature>
<sequence>MLNGFSAASQQKWPMKKTIMLYTGIFLALIVAIYSYFWINGISFIWQSDGFTQHYLLFKDYAEILKNFLRHPLEGIPMWDWTNGLGADMIQSYGYYVIGDPFAYLGVFFPEHLMEFAFHFLILLRVYCIGLAFLFFARKIGLYADGGLFGSIVYTFTFYVILNVTRHPFFLTPMIFLPLLCLGMEKMLRNESNRLFILVVFISAVSNFYFFYMLTLLVFIYALVRYFYMNGFISFKHLFQYVWRALYSYVIGLLLSAVVLVPIIWGFLHSSREASEFAGGLSIYPLQYYIVMVRNLFIPDSYLWTVMGFASVTILILPLFITRRKWFSYLPWILSVFLVMLLLPAFGSIMNGMSGPFNRWSFAIPLFLGLAAGRLYDHRFDLRKNDLKMMGFSLAIFLLVAVLERKVSPIRSVMFAPILCAAGMWLLLIGANTRESLTTKRKKMVSLGLFLLLSLNLVINAMDYYYPSGQNTVETLLDYGTADQTYEQTFDGAENVIPQVDRDVFRMGLTAKDRDIRNHLIYLDRMGMTSYLSITNGYVAEFSRELESGAFQLIQPVRNGFDDRRIINHLLGVRYIVTPVENENYLPEGYQVIHRTTGEHPHLVAETQEAYPFAYANETYLSTEDFEKLNPVEKDAFLSYGVVVDEKETDVSQLQPFDQDLGVKELPFDVIVEDSSLDTVGNNKVRVKDREGSFELSVKNQQELENAEIYVHLEGLHYHPEQTDSIAREKTSYTANVAFGQRNKSIFQSDELSFSTYMFRDKMLFNLGYQEKVDPDEKFVITFDEPGLYELDNITIYALPKDPEYQAKVAEKKEHQLQLTTFENDRIEGTIDQQQPAILTTSIPYGDGWKATVNGKKVDTIKTNIGFVGIPLTAGHSEVVLTYRTPFLLTGLALTVIGLLLFIANERYWKQKKITL</sequence>
<keyword evidence="1" id="KW-0472">Membrane</keyword>
<dbReference type="AlphaFoldDB" id="A0A1I3CTU4"/>
<feature type="transmembrane region" description="Helical" evidence="1">
    <location>
        <begin position="415"/>
        <end position="433"/>
    </location>
</feature>
<evidence type="ECO:0000256" key="1">
    <source>
        <dbReference type="SAM" id="Phobius"/>
    </source>
</evidence>
<feature type="transmembrane region" description="Helical" evidence="1">
    <location>
        <begin position="329"/>
        <end position="351"/>
    </location>
</feature>
<dbReference type="PANTHER" id="PTHR38454:SF1">
    <property type="entry name" value="INTEGRAL MEMBRANE PROTEIN"/>
    <property type="match status" value="1"/>
</dbReference>
<dbReference type="PANTHER" id="PTHR38454">
    <property type="entry name" value="INTEGRAL MEMBRANE PROTEIN-RELATED"/>
    <property type="match status" value="1"/>
</dbReference>
<proteinExistence type="predicted"/>
<feature type="transmembrane region" description="Helical" evidence="1">
    <location>
        <begin position="19"/>
        <end position="39"/>
    </location>
</feature>
<reference evidence="2 3" key="1">
    <citation type="submission" date="2016-10" db="EMBL/GenBank/DDBJ databases">
        <authorList>
            <person name="de Groot N.N."/>
        </authorList>
    </citation>
    <scope>NUCLEOTIDE SEQUENCE [LARGE SCALE GENOMIC DNA]</scope>
    <source>
        <strain evidence="2 3">DSM 27630</strain>
    </source>
</reference>
<feature type="transmembrane region" description="Helical" evidence="1">
    <location>
        <begin position="116"/>
        <end position="135"/>
    </location>
</feature>
<dbReference type="EMBL" id="FOQE01000023">
    <property type="protein sequence ID" value="SFH77964.1"/>
    <property type="molecule type" value="Genomic_DNA"/>
</dbReference>
<keyword evidence="1" id="KW-1133">Transmembrane helix</keyword>
<keyword evidence="3" id="KW-1185">Reference proteome</keyword>
<protein>
    <submittedName>
        <fullName evidence="2">Uncharacterized membrane protein YfhO</fullName>
    </submittedName>
</protein>
<feature type="transmembrane region" description="Helical" evidence="1">
    <location>
        <begin position="244"/>
        <end position="265"/>
    </location>
</feature>
<evidence type="ECO:0000313" key="3">
    <source>
        <dbReference type="Proteomes" id="UP000198668"/>
    </source>
</evidence>
<feature type="transmembrane region" description="Helical" evidence="1">
    <location>
        <begin position="887"/>
        <end position="904"/>
    </location>
</feature>
<organism evidence="2 3">
    <name type="scientific">Pisciglobus halotolerans</name>
    <dbReference type="NCBI Taxonomy" id="745365"/>
    <lineage>
        <taxon>Bacteria</taxon>
        <taxon>Bacillati</taxon>
        <taxon>Bacillota</taxon>
        <taxon>Bacilli</taxon>
        <taxon>Lactobacillales</taxon>
        <taxon>Carnobacteriaceae</taxon>
    </lineage>
</organism>
<dbReference type="OrthoDB" id="9815466at2"/>
<dbReference type="Proteomes" id="UP000198668">
    <property type="component" value="Unassembled WGS sequence"/>
</dbReference>
<dbReference type="InterPro" id="IPR018580">
    <property type="entry name" value="Uncharacterised_YfhO"/>
</dbReference>
<name>A0A1I3CTU4_9LACT</name>
<evidence type="ECO:0000313" key="2">
    <source>
        <dbReference type="EMBL" id="SFH77964.1"/>
    </source>
</evidence>
<accession>A0A1I3CTU4</accession>
<feature type="transmembrane region" description="Helical" evidence="1">
    <location>
        <begin position="196"/>
        <end position="224"/>
    </location>
</feature>
<feature type="transmembrane region" description="Helical" evidence="1">
    <location>
        <begin position="357"/>
        <end position="375"/>
    </location>
</feature>
<dbReference type="RefSeq" id="WP_092092766.1">
    <property type="nucleotide sequence ID" value="NZ_FOQE01000023.1"/>
</dbReference>
<keyword evidence="1" id="KW-0812">Transmembrane</keyword>
<dbReference type="Pfam" id="PF09586">
    <property type="entry name" value="YfhO"/>
    <property type="match status" value="1"/>
</dbReference>
<feature type="transmembrane region" description="Helical" evidence="1">
    <location>
        <begin position="445"/>
        <end position="466"/>
    </location>
</feature>